<dbReference type="Proteomes" id="UP001499909">
    <property type="component" value="Unassembled WGS sequence"/>
</dbReference>
<dbReference type="RefSeq" id="WP_345116576.1">
    <property type="nucleotide sequence ID" value="NZ_BAABDH010000105.1"/>
</dbReference>
<comment type="caution">
    <text evidence="3">The sequence shown here is derived from an EMBL/GenBank/DDBJ whole genome shotgun (WGS) entry which is preliminary data.</text>
</comment>
<organism evidence="3 4">
    <name type="scientific">Hymenobacter algoricola</name>
    <dbReference type="NCBI Taxonomy" id="486267"/>
    <lineage>
        <taxon>Bacteria</taxon>
        <taxon>Pseudomonadati</taxon>
        <taxon>Bacteroidota</taxon>
        <taxon>Cytophagia</taxon>
        <taxon>Cytophagales</taxon>
        <taxon>Hymenobacteraceae</taxon>
        <taxon>Hymenobacter</taxon>
    </lineage>
</organism>
<keyword evidence="4" id="KW-1185">Reference proteome</keyword>
<sequence>MKNLATFLNRALLLATVPAALAFTGCGNDDDDPVVTPVPDQGKIMLVHAAPTSSAAVKIVANDNKELGQATYGTNSSYVNVVAGAQSLKVNDATSGATSVTQTLAVEKNKNYSFFAYSPNANLGSAAGLAVVDDLTAPAAGKAKIRIVHLGVSAPSPLNLSLPAPTIGTTEIITNVGFGTASSFTELTPNTYNLAVSTGAGATGMVEVSVGDGTGTNPTGAKAYAAGKIYTILVRGIKSTSVATNLRLQAVVIENN</sequence>
<protein>
    <recommendedName>
        <fullName evidence="2">DUF4397 domain-containing protein</fullName>
    </recommendedName>
</protein>
<gene>
    <name evidence="3" type="ORF">GCM10022406_33600</name>
</gene>
<dbReference type="CDD" id="cd13120">
    <property type="entry name" value="BF2867_like_N"/>
    <property type="match status" value="1"/>
</dbReference>
<dbReference type="InterPro" id="IPR025510">
    <property type="entry name" value="DUF4397"/>
</dbReference>
<dbReference type="PROSITE" id="PS51257">
    <property type="entry name" value="PROKAR_LIPOPROTEIN"/>
    <property type="match status" value="1"/>
</dbReference>
<feature type="domain" description="DUF4397" evidence="2">
    <location>
        <begin position="43"/>
        <end position="155"/>
    </location>
</feature>
<feature type="chain" id="PRO_5047319286" description="DUF4397 domain-containing protein" evidence="1">
    <location>
        <begin position="23"/>
        <end position="256"/>
    </location>
</feature>
<evidence type="ECO:0000313" key="3">
    <source>
        <dbReference type="EMBL" id="GAA3949084.1"/>
    </source>
</evidence>
<evidence type="ECO:0000259" key="2">
    <source>
        <dbReference type="Pfam" id="PF14344"/>
    </source>
</evidence>
<feature type="signal peptide" evidence="1">
    <location>
        <begin position="1"/>
        <end position="22"/>
    </location>
</feature>
<dbReference type="EMBL" id="BAABDH010000105">
    <property type="protein sequence ID" value="GAA3949084.1"/>
    <property type="molecule type" value="Genomic_DNA"/>
</dbReference>
<evidence type="ECO:0000313" key="4">
    <source>
        <dbReference type="Proteomes" id="UP001499909"/>
    </source>
</evidence>
<evidence type="ECO:0000256" key="1">
    <source>
        <dbReference type="SAM" id="SignalP"/>
    </source>
</evidence>
<reference evidence="4" key="1">
    <citation type="journal article" date="2019" name="Int. J. Syst. Evol. Microbiol.">
        <title>The Global Catalogue of Microorganisms (GCM) 10K type strain sequencing project: providing services to taxonomists for standard genome sequencing and annotation.</title>
        <authorList>
            <consortium name="The Broad Institute Genomics Platform"/>
            <consortium name="The Broad Institute Genome Sequencing Center for Infectious Disease"/>
            <person name="Wu L."/>
            <person name="Ma J."/>
        </authorList>
    </citation>
    <scope>NUCLEOTIDE SEQUENCE [LARGE SCALE GENOMIC DNA]</scope>
    <source>
        <strain evidence="4">JCM 17214</strain>
    </source>
</reference>
<proteinExistence type="predicted"/>
<accession>A0ABP7NMC6</accession>
<keyword evidence="1" id="KW-0732">Signal</keyword>
<name>A0ABP7NMC6_9BACT</name>
<dbReference type="Pfam" id="PF14344">
    <property type="entry name" value="DUF4397"/>
    <property type="match status" value="1"/>
</dbReference>